<organism evidence="1 2">
    <name type="scientific">Pistacia atlantica</name>
    <dbReference type="NCBI Taxonomy" id="434234"/>
    <lineage>
        <taxon>Eukaryota</taxon>
        <taxon>Viridiplantae</taxon>
        <taxon>Streptophyta</taxon>
        <taxon>Embryophyta</taxon>
        <taxon>Tracheophyta</taxon>
        <taxon>Spermatophyta</taxon>
        <taxon>Magnoliopsida</taxon>
        <taxon>eudicotyledons</taxon>
        <taxon>Gunneridae</taxon>
        <taxon>Pentapetalae</taxon>
        <taxon>rosids</taxon>
        <taxon>malvids</taxon>
        <taxon>Sapindales</taxon>
        <taxon>Anacardiaceae</taxon>
        <taxon>Pistacia</taxon>
    </lineage>
</organism>
<evidence type="ECO:0000313" key="2">
    <source>
        <dbReference type="Proteomes" id="UP001164250"/>
    </source>
</evidence>
<reference evidence="2" key="1">
    <citation type="journal article" date="2023" name="G3 (Bethesda)">
        <title>Genome assembly and association tests identify interacting loci associated with vigor, precocity, and sex in interspecific pistachio rootstocks.</title>
        <authorList>
            <person name="Palmer W."/>
            <person name="Jacygrad E."/>
            <person name="Sagayaradj S."/>
            <person name="Cavanaugh K."/>
            <person name="Han R."/>
            <person name="Bertier L."/>
            <person name="Beede B."/>
            <person name="Kafkas S."/>
            <person name="Golino D."/>
            <person name="Preece J."/>
            <person name="Michelmore R."/>
        </authorList>
    </citation>
    <scope>NUCLEOTIDE SEQUENCE [LARGE SCALE GENOMIC DNA]</scope>
</reference>
<dbReference type="Proteomes" id="UP001164250">
    <property type="component" value="Chromosome 11"/>
</dbReference>
<sequence length="37" mass="3999">MLGLFIAGEAVKMEYVSAAYKDILSCIHMTRGTAHGL</sequence>
<accession>A0ACC1AFJ0</accession>
<name>A0ACC1AFJ0_9ROSI</name>
<evidence type="ECO:0000313" key="1">
    <source>
        <dbReference type="EMBL" id="KAJ0084911.1"/>
    </source>
</evidence>
<comment type="caution">
    <text evidence="1">The sequence shown here is derived from an EMBL/GenBank/DDBJ whole genome shotgun (WGS) entry which is preliminary data.</text>
</comment>
<protein>
    <submittedName>
        <fullName evidence="1">Uncharacterized protein</fullName>
    </submittedName>
</protein>
<keyword evidence="2" id="KW-1185">Reference proteome</keyword>
<proteinExistence type="predicted"/>
<gene>
    <name evidence="1" type="ORF">Patl1_31278</name>
</gene>
<dbReference type="EMBL" id="CM047907">
    <property type="protein sequence ID" value="KAJ0084911.1"/>
    <property type="molecule type" value="Genomic_DNA"/>
</dbReference>